<evidence type="ECO:0000256" key="1">
    <source>
        <dbReference type="ARBA" id="ARBA00004131"/>
    </source>
</evidence>
<evidence type="ECO:0000256" key="9">
    <source>
        <dbReference type="ARBA" id="ARBA00023004"/>
    </source>
</evidence>
<dbReference type="Gene3D" id="3.10.120.10">
    <property type="entry name" value="Cytochrome b5-like heme/steroid binding domain"/>
    <property type="match status" value="1"/>
</dbReference>
<evidence type="ECO:0000256" key="3">
    <source>
        <dbReference type="ARBA" id="ARBA00022617"/>
    </source>
</evidence>
<comment type="subcellular location">
    <subcellularLocation>
        <location evidence="1">Endoplasmic reticulum membrane</location>
        <topology evidence="1">Single-pass membrane protein</topology>
        <orientation evidence="1">Cytoplasmic side</orientation>
    </subcellularLocation>
    <subcellularLocation>
        <location evidence="11">Microsome membrane</location>
        <topology evidence="11">Single-pass membrane protein</topology>
        <orientation evidence="11">Cytoplasmic side</orientation>
    </subcellularLocation>
</comment>
<evidence type="ECO:0000256" key="4">
    <source>
        <dbReference type="ARBA" id="ARBA00022692"/>
    </source>
</evidence>
<name>A0AAF0FAD9_9BASI</name>
<protein>
    <recommendedName>
        <fullName evidence="13">Cytochrome b5 heme-binding domain-containing protein</fullName>
    </recommendedName>
</protein>
<proteinExistence type="inferred from homology"/>
<dbReference type="GO" id="GO:0020037">
    <property type="term" value="F:heme binding"/>
    <property type="evidence" value="ECO:0007669"/>
    <property type="project" value="TreeGrafter"/>
</dbReference>
<dbReference type="PANTHER" id="PTHR19359:SF150">
    <property type="entry name" value="CYTOCHROME B5"/>
    <property type="match status" value="1"/>
</dbReference>
<dbReference type="SMART" id="SM01117">
    <property type="entry name" value="Cyt-b5"/>
    <property type="match status" value="1"/>
</dbReference>
<keyword evidence="9" id="KW-0408">Iron</keyword>
<evidence type="ECO:0000313" key="15">
    <source>
        <dbReference type="Proteomes" id="UP001214628"/>
    </source>
</evidence>
<keyword evidence="8" id="KW-0249">Electron transport</keyword>
<keyword evidence="3" id="KW-0349">Heme</keyword>
<keyword evidence="5" id="KW-0479">Metal-binding</keyword>
<evidence type="ECO:0000313" key="14">
    <source>
        <dbReference type="EMBL" id="WFD43820.1"/>
    </source>
</evidence>
<keyword evidence="10" id="KW-0472">Membrane</keyword>
<dbReference type="Proteomes" id="UP001214628">
    <property type="component" value="Chromosome 3"/>
</dbReference>
<dbReference type="Pfam" id="PF00173">
    <property type="entry name" value="Cyt-b5"/>
    <property type="match status" value="1"/>
</dbReference>
<reference evidence="14" key="1">
    <citation type="submission" date="2023-02" db="EMBL/GenBank/DDBJ databases">
        <title>Mating type loci evolution in Malassezia.</title>
        <authorList>
            <person name="Coelho M.A."/>
        </authorList>
    </citation>
    <scope>NUCLEOTIDE SEQUENCE</scope>
    <source>
        <strain evidence="14">CBS 14136</strain>
    </source>
</reference>
<dbReference type="GO" id="GO:0005789">
    <property type="term" value="C:endoplasmic reticulum membrane"/>
    <property type="evidence" value="ECO:0007669"/>
    <property type="project" value="UniProtKB-SubCell"/>
</dbReference>
<dbReference type="AlphaFoldDB" id="A0AAF0FAD9"/>
<evidence type="ECO:0000259" key="13">
    <source>
        <dbReference type="PROSITE" id="PS50255"/>
    </source>
</evidence>
<evidence type="ECO:0000256" key="10">
    <source>
        <dbReference type="ARBA" id="ARBA00023136"/>
    </source>
</evidence>
<feature type="domain" description="Cytochrome b5 heme-binding" evidence="13">
    <location>
        <begin position="5"/>
        <end position="75"/>
    </location>
</feature>
<keyword evidence="2" id="KW-0813">Transport</keyword>
<gene>
    <name evidence="14" type="ORF">MPSI1_002485</name>
</gene>
<evidence type="ECO:0000256" key="6">
    <source>
        <dbReference type="ARBA" id="ARBA00022824"/>
    </source>
</evidence>
<keyword evidence="7" id="KW-0492">Microsome</keyword>
<evidence type="ECO:0000256" key="5">
    <source>
        <dbReference type="ARBA" id="ARBA00022723"/>
    </source>
</evidence>
<dbReference type="PANTHER" id="PTHR19359">
    <property type="entry name" value="CYTOCHROME B5"/>
    <property type="match status" value="1"/>
</dbReference>
<keyword evidence="6" id="KW-0256">Endoplasmic reticulum</keyword>
<evidence type="ECO:0000256" key="12">
    <source>
        <dbReference type="ARBA" id="ARBA00038168"/>
    </source>
</evidence>
<organism evidence="14 15">
    <name type="scientific">Malassezia psittaci</name>
    <dbReference type="NCBI Taxonomy" id="1821823"/>
    <lineage>
        <taxon>Eukaryota</taxon>
        <taxon>Fungi</taxon>
        <taxon>Dikarya</taxon>
        <taxon>Basidiomycota</taxon>
        <taxon>Ustilaginomycotina</taxon>
        <taxon>Malasseziomycetes</taxon>
        <taxon>Malasseziales</taxon>
        <taxon>Malasseziaceae</taxon>
        <taxon>Malassezia</taxon>
    </lineage>
</organism>
<keyword evidence="15" id="KW-1185">Reference proteome</keyword>
<dbReference type="InterPro" id="IPR050668">
    <property type="entry name" value="Cytochrome_b5"/>
</dbReference>
<dbReference type="InterPro" id="IPR001199">
    <property type="entry name" value="Cyt_B5-like_heme/steroid-bd"/>
</dbReference>
<dbReference type="EMBL" id="CP118377">
    <property type="protein sequence ID" value="WFD43820.1"/>
    <property type="molecule type" value="Genomic_DNA"/>
</dbReference>
<evidence type="ECO:0000256" key="11">
    <source>
        <dbReference type="ARBA" id="ARBA00037877"/>
    </source>
</evidence>
<dbReference type="PRINTS" id="PR00363">
    <property type="entry name" value="CYTOCHROMEB5"/>
</dbReference>
<dbReference type="PROSITE" id="PS50255">
    <property type="entry name" value="CYTOCHROME_B5_2"/>
    <property type="match status" value="1"/>
</dbReference>
<evidence type="ECO:0000256" key="8">
    <source>
        <dbReference type="ARBA" id="ARBA00022982"/>
    </source>
</evidence>
<keyword evidence="4" id="KW-0812">Transmembrane</keyword>
<accession>A0AAF0FAD9</accession>
<evidence type="ECO:0000256" key="2">
    <source>
        <dbReference type="ARBA" id="ARBA00022448"/>
    </source>
</evidence>
<dbReference type="SUPFAM" id="SSF55856">
    <property type="entry name" value="Cytochrome b5-like heme/steroid binding domain"/>
    <property type="match status" value="1"/>
</dbReference>
<sequence>MVDTERPITFEELSQHNKEDDLWLLIDGKAHRQHPGGEEVLLTEAGKDATEPFEDVGHSEDAREDLRKLQIGILSDPVGISRVFVVLIIGKCAKDRPYCGCQRAVFWWTVRISRTDQDLS</sequence>
<dbReference type="InterPro" id="IPR036400">
    <property type="entry name" value="Cyt_B5-like_heme/steroid_sf"/>
</dbReference>
<dbReference type="GO" id="GO:0046872">
    <property type="term" value="F:metal ion binding"/>
    <property type="evidence" value="ECO:0007669"/>
    <property type="project" value="UniProtKB-KW"/>
</dbReference>
<evidence type="ECO:0000256" key="7">
    <source>
        <dbReference type="ARBA" id="ARBA00022848"/>
    </source>
</evidence>
<comment type="similarity">
    <text evidence="12">Belongs to the cytochrome b5 family.</text>
</comment>